<dbReference type="Proteomes" id="UP001500124">
    <property type="component" value="Unassembled WGS sequence"/>
</dbReference>
<evidence type="ECO:0000313" key="1">
    <source>
        <dbReference type="EMBL" id="GAA5042261.1"/>
    </source>
</evidence>
<comment type="caution">
    <text evidence="1">The sequence shown here is derived from an EMBL/GenBank/DDBJ whole genome shotgun (WGS) entry which is preliminary data.</text>
</comment>
<gene>
    <name evidence="1" type="ORF">GCM10023336_02960</name>
</gene>
<reference evidence="2" key="1">
    <citation type="journal article" date="2019" name="Int. J. Syst. Evol. Microbiol.">
        <title>The Global Catalogue of Microorganisms (GCM) 10K type strain sequencing project: providing services to taxonomists for standard genome sequencing and annotation.</title>
        <authorList>
            <consortium name="The Broad Institute Genomics Platform"/>
            <consortium name="The Broad Institute Genome Sequencing Center for Infectious Disease"/>
            <person name="Wu L."/>
            <person name="Ma J."/>
        </authorList>
    </citation>
    <scope>NUCLEOTIDE SEQUENCE [LARGE SCALE GENOMIC DNA]</scope>
    <source>
        <strain evidence="2">JCM 18410</strain>
    </source>
</reference>
<keyword evidence="2" id="KW-1185">Reference proteome</keyword>
<dbReference type="EMBL" id="BAABKC010000005">
    <property type="protein sequence ID" value="GAA5042261.1"/>
    <property type="molecule type" value="Genomic_DNA"/>
</dbReference>
<sequence length="152" mass="16581">MVRAARRALAARTATVFLYPLMCTEHGVTGRISTDRLAAVDTRAARARQAVGLRAGAPGKLARHGDEKESEASMTVPLPTATTRWRCTLCGNLTRFDVTRSSKVVEYVHLDLAGEPTVEEREVVSETIESVRCRWCNAVDKVELVDRPGAGS</sequence>
<accession>A0ABP9JR69</accession>
<proteinExistence type="predicted"/>
<evidence type="ECO:0000313" key="2">
    <source>
        <dbReference type="Proteomes" id="UP001500124"/>
    </source>
</evidence>
<organism evidence="1 2">
    <name type="scientific">Streptomyces similanensis</name>
    <dbReference type="NCBI Taxonomy" id="1274988"/>
    <lineage>
        <taxon>Bacteria</taxon>
        <taxon>Bacillati</taxon>
        <taxon>Actinomycetota</taxon>
        <taxon>Actinomycetes</taxon>
        <taxon>Kitasatosporales</taxon>
        <taxon>Streptomycetaceae</taxon>
        <taxon>Streptomyces</taxon>
    </lineage>
</organism>
<protein>
    <submittedName>
        <fullName evidence="1">Uncharacterized protein</fullName>
    </submittedName>
</protein>
<name>A0ABP9JR69_9ACTN</name>